<feature type="transmembrane region" description="Helical" evidence="8">
    <location>
        <begin position="88"/>
        <end position="112"/>
    </location>
</feature>
<dbReference type="PANTHER" id="PTHR34975:SF2">
    <property type="entry name" value="SPORE GERMINATION PROTEIN A2"/>
    <property type="match status" value="1"/>
</dbReference>
<feature type="transmembrane region" description="Helical" evidence="8">
    <location>
        <begin position="226"/>
        <end position="246"/>
    </location>
</feature>
<name>A0A5R9G2M5_9BACL</name>
<dbReference type="GO" id="GO:0009847">
    <property type="term" value="P:spore germination"/>
    <property type="evidence" value="ECO:0007669"/>
    <property type="project" value="InterPro"/>
</dbReference>
<feature type="transmembrane region" description="Helical" evidence="8">
    <location>
        <begin position="124"/>
        <end position="141"/>
    </location>
</feature>
<evidence type="ECO:0000313" key="9">
    <source>
        <dbReference type="EMBL" id="TLS49269.1"/>
    </source>
</evidence>
<dbReference type="Proteomes" id="UP000309676">
    <property type="component" value="Unassembled WGS sequence"/>
</dbReference>
<organism evidence="9 10">
    <name type="scientific">Paenibacillus antri</name>
    <dbReference type="NCBI Taxonomy" id="2582848"/>
    <lineage>
        <taxon>Bacteria</taxon>
        <taxon>Bacillati</taxon>
        <taxon>Bacillota</taxon>
        <taxon>Bacilli</taxon>
        <taxon>Bacillales</taxon>
        <taxon>Paenibacillaceae</taxon>
        <taxon>Paenibacillus</taxon>
    </lineage>
</organism>
<dbReference type="NCBIfam" id="TIGR00912">
    <property type="entry name" value="2A0309"/>
    <property type="match status" value="1"/>
</dbReference>
<proteinExistence type="inferred from homology"/>
<keyword evidence="7 8" id="KW-0472">Membrane</keyword>
<evidence type="ECO:0000256" key="7">
    <source>
        <dbReference type="ARBA" id="ARBA00023136"/>
    </source>
</evidence>
<feature type="transmembrane region" description="Helical" evidence="8">
    <location>
        <begin position="12"/>
        <end position="34"/>
    </location>
</feature>
<dbReference type="Gene3D" id="1.20.1740.10">
    <property type="entry name" value="Amino acid/polyamine transporter I"/>
    <property type="match status" value="1"/>
</dbReference>
<dbReference type="RefSeq" id="WP_138197246.1">
    <property type="nucleotide sequence ID" value="NZ_VCIW01000022.1"/>
</dbReference>
<evidence type="ECO:0000256" key="6">
    <source>
        <dbReference type="ARBA" id="ARBA00022989"/>
    </source>
</evidence>
<evidence type="ECO:0000256" key="3">
    <source>
        <dbReference type="ARBA" id="ARBA00022448"/>
    </source>
</evidence>
<keyword evidence="10" id="KW-1185">Reference proteome</keyword>
<evidence type="ECO:0000256" key="8">
    <source>
        <dbReference type="SAM" id="Phobius"/>
    </source>
</evidence>
<dbReference type="PANTHER" id="PTHR34975">
    <property type="entry name" value="SPORE GERMINATION PROTEIN A2"/>
    <property type="match status" value="1"/>
</dbReference>
<feature type="transmembrane region" description="Helical" evidence="8">
    <location>
        <begin position="338"/>
        <end position="360"/>
    </location>
</feature>
<sequence>MNGSRRIGENRLISPLFVFFLIHCSIVGVGVLKFQKEILKPAGYDAWISVLLVGMGVHAIVWMMHSALNASESPADVVQMNKVHFGRWIGTAANAAFVVYFVLGGFVVFRIFLEVIQVWLFPRINIYPLAVVLLLLVYYTVSGGLRTVTGMGFWGTAIPYALTVPLFVFAFKYIHPANLLPIGTHSIADILRSARTMTFPYLGFETMLFLYPFVKRPAESQRWTHAAVGAATIIYVFVMLVTLMYYSEGQLHHIIWPTLNIVMMIEVPIMQRLEYLVVSVWLLKALVNVSICLWAACRGTGQLLPIKRRVSLPLFLGGYLALAFWIRDRQSIDWFANLYSNVGFWIVSGYIPLLFLIVWWKRMRKATKAS</sequence>
<accession>A0A5R9G2M5</accession>
<comment type="similarity">
    <text evidence="2">Belongs to the amino acid-polyamine-organocation (APC) superfamily. Spore germination protein (SGP) (TC 2.A.3.9) family.</text>
</comment>
<keyword evidence="5 8" id="KW-0812">Transmembrane</keyword>
<evidence type="ECO:0000256" key="2">
    <source>
        <dbReference type="ARBA" id="ARBA00007998"/>
    </source>
</evidence>
<comment type="subcellular location">
    <subcellularLocation>
        <location evidence="1">Membrane</location>
        <topology evidence="1">Multi-pass membrane protein</topology>
    </subcellularLocation>
</comment>
<dbReference type="GO" id="GO:0016020">
    <property type="term" value="C:membrane"/>
    <property type="evidence" value="ECO:0007669"/>
    <property type="project" value="UniProtKB-SubCell"/>
</dbReference>
<dbReference type="InterPro" id="IPR004761">
    <property type="entry name" value="Spore_GerAB"/>
</dbReference>
<comment type="caution">
    <text evidence="9">The sequence shown here is derived from an EMBL/GenBank/DDBJ whole genome shotgun (WGS) entry which is preliminary data.</text>
</comment>
<protein>
    <submittedName>
        <fullName evidence="9">Spore gernimation protein</fullName>
    </submittedName>
</protein>
<evidence type="ECO:0000256" key="5">
    <source>
        <dbReference type="ARBA" id="ARBA00022692"/>
    </source>
</evidence>
<reference evidence="9 10" key="1">
    <citation type="submission" date="2019-05" db="EMBL/GenBank/DDBJ databases">
        <authorList>
            <person name="Narsing Rao M.P."/>
            <person name="Li W.J."/>
        </authorList>
    </citation>
    <scope>NUCLEOTIDE SEQUENCE [LARGE SCALE GENOMIC DNA]</scope>
    <source>
        <strain evidence="9 10">SYSU_K30003</strain>
    </source>
</reference>
<feature type="transmembrane region" description="Helical" evidence="8">
    <location>
        <begin position="276"/>
        <end position="297"/>
    </location>
</feature>
<feature type="transmembrane region" description="Helical" evidence="8">
    <location>
        <begin position="153"/>
        <end position="175"/>
    </location>
</feature>
<keyword evidence="6 8" id="KW-1133">Transmembrane helix</keyword>
<evidence type="ECO:0000256" key="4">
    <source>
        <dbReference type="ARBA" id="ARBA00022544"/>
    </source>
</evidence>
<evidence type="ECO:0000256" key="1">
    <source>
        <dbReference type="ARBA" id="ARBA00004141"/>
    </source>
</evidence>
<dbReference type="Pfam" id="PF03845">
    <property type="entry name" value="Spore_permease"/>
    <property type="match status" value="1"/>
</dbReference>
<dbReference type="EMBL" id="VCIW01000022">
    <property type="protein sequence ID" value="TLS49269.1"/>
    <property type="molecule type" value="Genomic_DNA"/>
</dbReference>
<feature type="transmembrane region" description="Helical" evidence="8">
    <location>
        <begin position="309"/>
        <end position="326"/>
    </location>
</feature>
<dbReference type="AlphaFoldDB" id="A0A5R9G2M5"/>
<feature type="transmembrane region" description="Helical" evidence="8">
    <location>
        <begin position="46"/>
        <end position="68"/>
    </location>
</feature>
<gene>
    <name evidence="9" type="ORF">FE782_25770</name>
</gene>
<keyword evidence="3" id="KW-0813">Transport</keyword>
<feature type="transmembrane region" description="Helical" evidence="8">
    <location>
        <begin position="196"/>
        <end position="214"/>
    </location>
</feature>
<keyword evidence="4" id="KW-0309">Germination</keyword>
<evidence type="ECO:0000313" key="10">
    <source>
        <dbReference type="Proteomes" id="UP000309676"/>
    </source>
</evidence>
<dbReference type="OrthoDB" id="2380240at2"/>